<proteinExistence type="predicted"/>
<feature type="transmembrane region" description="Helical" evidence="1">
    <location>
        <begin position="157"/>
        <end position="179"/>
    </location>
</feature>
<evidence type="ECO:0000313" key="4">
    <source>
        <dbReference type="Proteomes" id="UP000321491"/>
    </source>
</evidence>
<feature type="transmembrane region" description="Helical" evidence="1">
    <location>
        <begin position="129"/>
        <end position="150"/>
    </location>
</feature>
<dbReference type="Proteomes" id="UP000321491">
    <property type="component" value="Unassembled WGS sequence"/>
</dbReference>
<feature type="transmembrane region" description="Helical" evidence="1">
    <location>
        <begin position="87"/>
        <end position="109"/>
    </location>
</feature>
<sequence length="215" mass="24235">MERKQKQSLTTISYLSLLGFLVIGIFVYIDRLNTFDFFIIGVIQGWESPVLTSIMTIFSFIGSYQTIVIVSLIVAVLLYVKGKHTSQIILLFVTIISTAIVNQILKFAIQRERPSFYRLAEATGYSFPSGHSMGAFAAYGMMTLILLKYIHSRRGQVLTLIASSLLILFVGMSRIYLGVHFPSDVIGGYLLSLFLITIILLEIQPILKRSRMIEH</sequence>
<feature type="domain" description="Phosphatidic acid phosphatase type 2/haloperoxidase" evidence="2">
    <location>
        <begin position="87"/>
        <end position="200"/>
    </location>
</feature>
<reference evidence="3 4" key="1">
    <citation type="submission" date="2019-07" db="EMBL/GenBank/DDBJ databases">
        <title>Whole genome shotgun sequence of Cerasibacillus quisquiliarum NBRC 102429.</title>
        <authorList>
            <person name="Hosoyama A."/>
            <person name="Uohara A."/>
            <person name="Ohji S."/>
            <person name="Ichikawa N."/>
        </authorList>
    </citation>
    <scope>NUCLEOTIDE SEQUENCE [LARGE SCALE GENOMIC DNA]</scope>
    <source>
        <strain evidence="3 4">NBRC 102429</strain>
    </source>
</reference>
<dbReference type="EMBL" id="BJXW01000004">
    <property type="protein sequence ID" value="GEN30084.1"/>
    <property type="molecule type" value="Genomic_DNA"/>
</dbReference>
<dbReference type="RefSeq" id="WP_170226557.1">
    <property type="nucleotide sequence ID" value="NZ_BJXW01000004.1"/>
</dbReference>
<accession>A0A511UU26</accession>
<dbReference type="InterPro" id="IPR000326">
    <property type="entry name" value="PAP2/HPO"/>
</dbReference>
<dbReference type="Gene3D" id="1.20.144.10">
    <property type="entry name" value="Phosphatidic acid phosphatase type 2/haloperoxidase"/>
    <property type="match status" value="2"/>
</dbReference>
<feature type="transmembrane region" description="Helical" evidence="1">
    <location>
        <begin position="12"/>
        <end position="29"/>
    </location>
</feature>
<dbReference type="SUPFAM" id="SSF48317">
    <property type="entry name" value="Acid phosphatase/Vanadium-dependent haloperoxidase"/>
    <property type="match status" value="1"/>
</dbReference>
<evidence type="ECO:0000256" key="1">
    <source>
        <dbReference type="SAM" id="Phobius"/>
    </source>
</evidence>
<keyword evidence="4" id="KW-1185">Reference proteome</keyword>
<dbReference type="AlphaFoldDB" id="A0A511UU26"/>
<dbReference type="PANTHER" id="PTHR14969:SF13">
    <property type="entry name" value="AT30094P"/>
    <property type="match status" value="1"/>
</dbReference>
<organism evidence="3 4">
    <name type="scientific">Cerasibacillus quisquiliarum</name>
    <dbReference type="NCBI Taxonomy" id="227865"/>
    <lineage>
        <taxon>Bacteria</taxon>
        <taxon>Bacillati</taxon>
        <taxon>Bacillota</taxon>
        <taxon>Bacilli</taxon>
        <taxon>Bacillales</taxon>
        <taxon>Bacillaceae</taxon>
        <taxon>Cerasibacillus</taxon>
    </lineage>
</organism>
<evidence type="ECO:0000313" key="3">
    <source>
        <dbReference type="EMBL" id="GEN30084.1"/>
    </source>
</evidence>
<keyword evidence="1" id="KW-1133">Transmembrane helix</keyword>
<feature type="transmembrane region" description="Helical" evidence="1">
    <location>
        <begin position="54"/>
        <end position="80"/>
    </location>
</feature>
<keyword evidence="1" id="KW-0472">Membrane</keyword>
<evidence type="ECO:0000259" key="2">
    <source>
        <dbReference type="SMART" id="SM00014"/>
    </source>
</evidence>
<dbReference type="SMART" id="SM00014">
    <property type="entry name" value="acidPPc"/>
    <property type="match status" value="1"/>
</dbReference>
<protein>
    <submittedName>
        <fullName evidence="3">Phosphatidylglycerophosphatase B</fullName>
    </submittedName>
</protein>
<dbReference type="InterPro" id="IPR036938">
    <property type="entry name" value="PAP2/HPO_sf"/>
</dbReference>
<comment type="caution">
    <text evidence="3">The sequence shown here is derived from an EMBL/GenBank/DDBJ whole genome shotgun (WGS) entry which is preliminary data.</text>
</comment>
<dbReference type="PANTHER" id="PTHR14969">
    <property type="entry name" value="SPHINGOSINE-1-PHOSPHATE PHOSPHOHYDROLASE"/>
    <property type="match status" value="1"/>
</dbReference>
<name>A0A511UU26_9BACI</name>
<dbReference type="CDD" id="cd03392">
    <property type="entry name" value="PAP2_like_2"/>
    <property type="match status" value="1"/>
</dbReference>
<dbReference type="Pfam" id="PF01569">
    <property type="entry name" value="PAP2"/>
    <property type="match status" value="1"/>
</dbReference>
<feature type="transmembrane region" description="Helical" evidence="1">
    <location>
        <begin position="185"/>
        <end position="203"/>
    </location>
</feature>
<gene>
    <name evidence="3" type="ORF">CQU01_03220</name>
</gene>
<keyword evidence="1" id="KW-0812">Transmembrane</keyword>